<dbReference type="PANTHER" id="PTHR48066">
    <property type="entry name" value="CARNOSINE SYNTHASE 1"/>
    <property type="match status" value="1"/>
</dbReference>
<dbReference type="InterPro" id="IPR041472">
    <property type="entry name" value="BL00235/CARNS1_N"/>
</dbReference>
<dbReference type="SUPFAM" id="SSF56059">
    <property type="entry name" value="Glutathione synthetase ATP-binding domain-like"/>
    <property type="match status" value="1"/>
</dbReference>
<dbReference type="Proteomes" id="UP001634394">
    <property type="component" value="Unassembled WGS sequence"/>
</dbReference>
<evidence type="ECO:0000256" key="1">
    <source>
        <dbReference type="PROSITE-ProRule" id="PRU00409"/>
    </source>
</evidence>
<organism evidence="3 4">
    <name type="scientific">Sinanodonta woodiana</name>
    <name type="common">Chinese pond mussel</name>
    <name type="synonym">Anodonta woodiana</name>
    <dbReference type="NCBI Taxonomy" id="1069815"/>
    <lineage>
        <taxon>Eukaryota</taxon>
        <taxon>Metazoa</taxon>
        <taxon>Spiralia</taxon>
        <taxon>Lophotrochozoa</taxon>
        <taxon>Mollusca</taxon>
        <taxon>Bivalvia</taxon>
        <taxon>Autobranchia</taxon>
        <taxon>Heteroconchia</taxon>
        <taxon>Palaeoheterodonta</taxon>
        <taxon>Unionida</taxon>
        <taxon>Unionoidea</taxon>
        <taxon>Unionidae</taxon>
        <taxon>Unioninae</taxon>
        <taxon>Sinanodonta</taxon>
    </lineage>
</organism>
<dbReference type="PANTHER" id="PTHR48066:SF1">
    <property type="entry name" value="CARNOSINE SYNTHASE 1"/>
    <property type="match status" value="1"/>
</dbReference>
<dbReference type="EMBL" id="JBJQND010000014">
    <property type="protein sequence ID" value="KAL3855360.1"/>
    <property type="molecule type" value="Genomic_DNA"/>
</dbReference>
<dbReference type="Gene3D" id="3.30.470.20">
    <property type="entry name" value="ATP-grasp fold, B domain"/>
    <property type="match status" value="1"/>
</dbReference>
<dbReference type="GO" id="GO:0005524">
    <property type="term" value="F:ATP binding"/>
    <property type="evidence" value="ECO:0007669"/>
    <property type="project" value="UniProtKB-UniRule"/>
</dbReference>
<dbReference type="AlphaFoldDB" id="A0ABD3V1S8"/>
<gene>
    <name evidence="3" type="ORF">ACJMK2_014575</name>
</gene>
<comment type="caution">
    <text evidence="3">The sequence shown here is derived from an EMBL/GenBank/DDBJ whole genome shotgun (WGS) entry which is preliminary data.</text>
</comment>
<keyword evidence="4" id="KW-1185">Reference proteome</keyword>
<name>A0ABD3V1S8_SINWO</name>
<sequence length="982" mass="110191">MTLINYSSEPFTKTSDSVFVTKAFTGLIISVYKMNDNNSVDEEREGKDDQRSWNSITTIPDDYRTRTRSHEECSTSVNLGPFREGLPIPPEDENIMSYYESLQYILYETGYPETVDRTNQPISVQKDEVSICILSSPVQCMSILMEGSRRCPGNSLLVLSTTWLSKMKSETREGLCSLYVHKAIAFGLAGRTFLETYKPPRRVTYFVNFFTKACTDGQRHDGMQVEADLDCPMSSSMKLTRLTDDNLWTRGMMSKAGLAFPATVAFVYNSDMVYPNQEPDVSVVHVEQNKTNLKEIVDAGVRNFLERCAHNEVKMIAVKPSGVMWNVCSGVSFHWSHECEEIISDVMERFDVICQGDGVLVETFIETIKPNITANVPGWACTDTCAVRMRSIVCRNHDDTPVTTNISCGLNTMTEPVHEDNSIPHSLNTTLVALGVCDETEVARFEEDVRQKGAALLERIICHENDLGTAERGGLQAQSDVIGIDFVITRKNGVLTPVAFKVKSHDCMTNCQIYENVYTAEEGISVGPWVQTMIARSQKYVLAGKKILVIGAGGYNKAFIWPAAQDMGVKVMLVDANPDHFAAEEVSEFIYYDFSNHYQDDSHAVRIYQLLKKKNKKVDGCLTFWEDCVPLAAKLCKLFNLKGPSIMGAMNAKNKSSTLSMLRKKTVNVPNLPRTYLYTSWFTSLRGKADLENVIKMHKFPLVMKLEYGSSAVGVVLVKNAEELEEKYLELSTTFQKDEDYFGIGLGHGNTVMVMEYIGGTEHDVDLIIFEGRLVAAFVSDNGPTRDKTFTETAACMPSSLPYDKQRQLINAAYQCCTEIGLDNGVFNVEMKMISTGPKLVEINGRMGGFYLRDWIKKLYAVDLVMCAFLVSCGIKPYCPELKPKGQFMGFLCIPSLHNHILNDPDTLSRRQELESKRIIHFNQFDEHAVIGKDGFEEPFASIAVMENNISSAKQKLLEIAKDFNITSPAYNIADFLKDFET</sequence>
<feature type="domain" description="ATP-grasp" evidence="2">
    <location>
        <begin position="669"/>
        <end position="873"/>
    </location>
</feature>
<protein>
    <recommendedName>
        <fullName evidence="2">ATP-grasp domain-containing protein</fullName>
    </recommendedName>
</protein>
<dbReference type="PROSITE" id="PS50975">
    <property type="entry name" value="ATP_GRASP"/>
    <property type="match status" value="1"/>
</dbReference>
<dbReference type="InterPro" id="IPR011761">
    <property type="entry name" value="ATP-grasp"/>
</dbReference>
<keyword evidence="1" id="KW-0067">ATP-binding</keyword>
<dbReference type="Pfam" id="PF18130">
    <property type="entry name" value="ATPgrasp_N"/>
    <property type="match status" value="1"/>
</dbReference>
<proteinExistence type="predicted"/>
<reference evidence="3 4" key="1">
    <citation type="submission" date="2024-11" db="EMBL/GenBank/DDBJ databases">
        <title>Chromosome-level genome assembly of the freshwater bivalve Anodonta woodiana.</title>
        <authorList>
            <person name="Chen X."/>
        </authorList>
    </citation>
    <scope>NUCLEOTIDE SEQUENCE [LARGE SCALE GENOMIC DNA]</scope>
    <source>
        <strain evidence="3">MN2024</strain>
        <tissue evidence="3">Gills</tissue>
    </source>
</reference>
<keyword evidence="1" id="KW-0547">Nucleotide-binding</keyword>
<evidence type="ECO:0000313" key="3">
    <source>
        <dbReference type="EMBL" id="KAL3855360.1"/>
    </source>
</evidence>
<evidence type="ECO:0000313" key="4">
    <source>
        <dbReference type="Proteomes" id="UP001634394"/>
    </source>
</evidence>
<accession>A0ABD3V1S8</accession>
<dbReference type="InterPro" id="IPR031046">
    <property type="entry name" value="CARNS1"/>
</dbReference>
<dbReference type="Gene3D" id="3.40.50.20">
    <property type="match status" value="1"/>
</dbReference>
<evidence type="ECO:0000259" key="2">
    <source>
        <dbReference type="PROSITE" id="PS50975"/>
    </source>
</evidence>
<dbReference type="Pfam" id="PF13535">
    <property type="entry name" value="ATP-grasp_4"/>
    <property type="match status" value="1"/>
</dbReference>